<protein>
    <submittedName>
        <fullName evidence="7">Uncharacterized protein</fullName>
    </submittedName>
</protein>
<dbReference type="Proteomes" id="UP000441208">
    <property type="component" value="Unassembled WGS sequence"/>
</dbReference>
<dbReference type="Proteomes" id="UP000440367">
    <property type="component" value="Unassembled WGS sequence"/>
</dbReference>
<evidence type="ECO:0000313" key="6">
    <source>
        <dbReference type="EMBL" id="KAE9186924.1"/>
    </source>
</evidence>
<evidence type="ECO:0000313" key="3">
    <source>
        <dbReference type="EMBL" id="KAE9077629.1"/>
    </source>
</evidence>
<feature type="compositionally biased region" description="Low complexity" evidence="1">
    <location>
        <begin position="25"/>
        <end position="39"/>
    </location>
</feature>
<evidence type="ECO:0000313" key="7">
    <source>
        <dbReference type="EMBL" id="KAE9189524.1"/>
    </source>
</evidence>
<evidence type="ECO:0000313" key="13">
    <source>
        <dbReference type="Proteomes" id="UP000441208"/>
    </source>
</evidence>
<dbReference type="EMBL" id="QXGF01002391">
    <property type="protein sequence ID" value="KAE8924892.1"/>
    <property type="molecule type" value="Genomic_DNA"/>
</dbReference>
<evidence type="ECO:0000313" key="9">
    <source>
        <dbReference type="Proteomes" id="UP000429523"/>
    </source>
</evidence>
<dbReference type="Proteomes" id="UP000429523">
    <property type="component" value="Unassembled WGS sequence"/>
</dbReference>
<dbReference type="Proteomes" id="UP000486351">
    <property type="component" value="Unassembled WGS sequence"/>
</dbReference>
<evidence type="ECO:0000313" key="14">
    <source>
        <dbReference type="Proteomes" id="UP000476176"/>
    </source>
</evidence>
<evidence type="ECO:0000313" key="2">
    <source>
        <dbReference type="EMBL" id="KAE8924892.1"/>
    </source>
</evidence>
<dbReference type="EMBL" id="QXGB01002392">
    <property type="protein sequence ID" value="KAE9178445.1"/>
    <property type="molecule type" value="Genomic_DNA"/>
</dbReference>
<dbReference type="Proteomes" id="UP000440732">
    <property type="component" value="Unassembled WGS sequence"/>
</dbReference>
<evidence type="ECO:0000313" key="11">
    <source>
        <dbReference type="Proteomes" id="UP000440367"/>
    </source>
</evidence>
<evidence type="ECO:0000313" key="10">
    <source>
        <dbReference type="Proteomes" id="UP000433483"/>
    </source>
</evidence>
<accession>A0A6A3WQW2</accession>
<name>A0A6A3WQW2_9STRA</name>
<evidence type="ECO:0000313" key="12">
    <source>
        <dbReference type="Proteomes" id="UP000440732"/>
    </source>
</evidence>
<proteinExistence type="predicted"/>
<dbReference type="EMBL" id="QXGA01002413">
    <property type="protein sequence ID" value="KAE9098197.1"/>
    <property type="molecule type" value="Genomic_DNA"/>
</dbReference>
<gene>
    <name evidence="7" type="ORF">PF002_g25016</name>
    <name evidence="6" type="ORF">PF004_g22945</name>
    <name evidence="5" type="ORF">PF005_g24078</name>
    <name evidence="4" type="ORF">PF006_g23408</name>
    <name evidence="3" type="ORF">PF007_g24171</name>
    <name evidence="8" type="ORF">PF008_g23319</name>
    <name evidence="2" type="ORF">PF009_g24885</name>
</gene>
<sequence>MLAPAVHVVHVSGCCAASLASNHRQPAASAHRAQPAANSPPLDAFPPHPNASTSSYSVSHCAVLPLQVASHLLRSSSRRSLAV</sequence>
<keyword evidence="10" id="KW-1185">Reference proteome</keyword>
<evidence type="ECO:0000256" key="1">
    <source>
        <dbReference type="SAM" id="MobiDB-lite"/>
    </source>
</evidence>
<feature type="region of interest" description="Disordered" evidence="1">
    <location>
        <begin position="25"/>
        <end position="55"/>
    </location>
</feature>
<dbReference type="Proteomes" id="UP000476176">
    <property type="component" value="Unassembled WGS sequence"/>
</dbReference>
<dbReference type="EMBL" id="QXGC01002379">
    <property type="protein sequence ID" value="KAE9186924.1"/>
    <property type="molecule type" value="Genomic_DNA"/>
</dbReference>
<comment type="caution">
    <text evidence="7">The sequence shown here is derived from an EMBL/GenBank/DDBJ whole genome shotgun (WGS) entry which is preliminary data.</text>
</comment>
<reference evidence="9 10" key="1">
    <citation type="submission" date="2018-08" db="EMBL/GenBank/DDBJ databases">
        <title>Genomic investigation of the strawberry pathogen Phytophthora fragariae indicates pathogenicity is determined by transcriptional variation in three key races.</title>
        <authorList>
            <person name="Adams T.M."/>
            <person name="Armitage A.D."/>
            <person name="Sobczyk M.K."/>
            <person name="Bates H.J."/>
            <person name="Dunwell J.M."/>
            <person name="Nellist C.F."/>
            <person name="Harrison R.J."/>
        </authorList>
    </citation>
    <scope>NUCLEOTIDE SEQUENCE [LARGE SCALE GENOMIC DNA]</scope>
    <source>
        <strain evidence="7 11">BC-1</strain>
        <strain evidence="6 14">BC-23</strain>
        <strain evidence="5 10">NOV-27</strain>
        <strain evidence="4 12">NOV-5</strain>
        <strain evidence="3 13">NOV-71</strain>
        <strain evidence="8 15">NOV-77</strain>
        <strain evidence="2 9">NOV-9</strain>
    </source>
</reference>
<evidence type="ECO:0000313" key="4">
    <source>
        <dbReference type="EMBL" id="KAE9098197.1"/>
    </source>
</evidence>
<dbReference type="AlphaFoldDB" id="A0A6A3WQW2"/>
<evidence type="ECO:0000313" key="8">
    <source>
        <dbReference type="EMBL" id="KAE9299179.1"/>
    </source>
</evidence>
<dbReference type="EMBL" id="QXFZ01002387">
    <property type="protein sequence ID" value="KAE9077629.1"/>
    <property type="molecule type" value="Genomic_DNA"/>
</dbReference>
<evidence type="ECO:0000313" key="15">
    <source>
        <dbReference type="Proteomes" id="UP000486351"/>
    </source>
</evidence>
<evidence type="ECO:0000313" key="5">
    <source>
        <dbReference type="EMBL" id="KAE9178445.1"/>
    </source>
</evidence>
<dbReference type="EMBL" id="QXGD01002373">
    <property type="protein sequence ID" value="KAE9189524.1"/>
    <property type="molecule type" value="Genomic_DNA"/>
</dbReference>
<dbReference type="EMBL" id="QXFY01002327">
    <property type="protein sequence ID" value="KAE9299179.1"/>
    <property type="molecule type" value="Genomic_DNA"/>
</dbReference>
<organism evidence="7 11">
    <name type="scientific">Phytophthora fragariae</name>
    <dbReference type="NCBI Taxonomy" id="53985"/>
    <lineage>
        <taxon>Eukaryota</taxon>
        <taxon>Sar</taxon>
        <taxon>Stramenopiles</taxon>
        <taxon>Oomycota</taxon>
        <taxon>Peronosporomycetes</taxon>
        <taxon>Peronosporales</taxon>
        <taxon>Peronosporaceae</taxon>
        <taxon>Phytophthora</taxon>
    </lineage>
</organism>
<dbReference type="Proteomes" id="UP000433483">
    <property type="component" value="Unassembled WGS sequence"/>
</dbReference>